<feature type="domain" description="HTH araC/xylS-type" evidence="4">
    <location>
        <begin position="107"/>
        <end position="205"/>
    </location>
</feature>
<evidence type="ECO:0000313" key="5">
    <source>
        <dbReference type="EMBL" id="OMF46935.1"/>
    </source>
</evidence>
<name>A0A1R1E548_9BACL</name>
<evidence type="ECO:0000256" key="2">
    <source>
        <dbReference type="ARBA" id="ARBA00023125"/>
    </source>
</evidence>
<keyword evidence="6" id="KW-1185">Reference proteome</keyword>
<proteinExistence type="predicted"/>
<organism evidence="5 6">
    <name type="scientific">Paenibacillus rhizosphaerae</name>
    <dbReference type="NCBI Taxonomy" id="297318"/>
    <lineage>
        <taxon>Bacteria</taxon>
        <taxon>Bacillati</taxon>
        <taxon>Bacillota</taxon>
        <taxon>Bacilli</taxon>
        <taxon>Bacillales</taxon>
        <taxon>Paenibacillaceae</taxon>
        <taxon>Paenibacillus</taxon>
    </lineage>
</organism>
<dbReference type="InterPro" id="IPR018062">
    <property type="entry name" value="HTH_AraC-typ_CS"/>
</dbReference>
<dbReference type="PRINTS" id="PR00032">
    <property type="entry name" value="HTHARAC"/>
</dbReference>
<reference evidence="5 6" key="1">
    <citation type="submission" date="2016-11" db="EMBL/GenBank/DDBJ databases">
        <title>Paenibacillus species isolates.</title>
        <authorList>
            <person name="Beno S.M."/>
        </authorList>
    </citation>
    <scope>NUCLEOTIDE SEQUENCE [LARGE SCALE GENOMIC DNA]</scope>
    <source>
        <strain evidence="5 6">FSL R5-0378</strain>
    </source>
</reference>
<dbReference type="PANTHER" id="PTHR43280">
    <property type="entry name" value="ARAC-FAMILY TRANSCRIPTIONAL REGULATOR"/>
    <property type="match status" value="1"/>
</dbReference>
<dbReference type="EMBL" id="MRTP01000019">
    <property type="protein sequence ID" value="OMF46935.1"/>
    <property type="molecule type" value="Genomic_DNA"/>
</dbReference>
<dbReference type="Proteomes" id="UP000187172">
    <property type="component" value="Unassembled WGS sequence"/>
</dbReference>
<evidence type="ECO:0000313" key="6">
    <source>
        <dbReference type="Proteomes" id="UP000187172"/>
    </source>
</evidence>
<dbReference type="SUPFAM" id="SSF46689">
    <property type="entry name" value="Homeodomain-like"/>
    <property type="match status" value="2"/>
</dbReference>
<dbReference type="PANTHER" id="PTHR43280:SF2">
    <property type="entry name" value="HTH-TYPE TRANSCRIPTIONAL REGULATOR EXSA"/>
    <property type="match status" value="1"/>
</dbReference>
<dbReference type="InterPro" id="IPR018060">
    <property type="entry name" value="HTH_AraC"/>
</dbReference>
<dbReference type="STRING" id="297318.BK138_32455"/>
<dbReference type="Gene3D" id="1.10.10.60">
    <property type="entry name" value="Homeodomain-like"/>
    <property type="match status" value="2"/>
</dbReference>
<evidence type="ECO:0000256" key="3">
    <source>
        <dbReference type="ARBA" id="ARBA00023163"/>
    </source>
</evidence>
<keyword evidence="3" id="KW-0804">Transcription</keyword>
<dbReference type="AlphaFoldDB" id="A0A1R1E548"/>
<dbReference type="InterPro" id="IPR009057">
    <property type="entry name" value="Homeodomain-like_sf"/>
</dbReference>
<dbReference type="SMART" id="SM00342">
    <property type="entry name" value="HTH_ARAC"/>
    <property type="match status" value="1"/>
</dbReference>
<comment type="caution">
    <text evidence="5">The sequence shown here is derived from an EMBL/GenBank/DDBJ whole genome shotgun (WGS) entry which is preliminary data.</text>
</comment>
<keyword evidence="2" id="KW-0238">DNA-binding</keyword>
<dbReference type="Pfam" id="PF12833">
    <property type="entry name" value="HTH_18"/>
    <property type="match status" value="1"/>
</dbReference>
<accession>A0A1R1E548</accession>
<sequence>MSSVKQFWVHFYDGRISKSNEKGSVYDVKSSIHKVEDYDLTIPLPKQFNLLNRNFIEGKIKELFGIYTSKMTYRQLSVSLVTNELFLAIYRECQKKEQGGKAHGTVQRIVDYLECNPYRTLNTQELANYMGLNYNYMSTLFRKQTGYSIREYFERVRVFKATELMRSTTMNISEISMKVGYEDALYFSRVFKKVIGKSPSAYISQIYRNS</sequence>
<dbReference type="PROSITE" id="PS00041">
    <property type="entry name" value="HTH_ARAC_FAMILY_1"/>
    <property type="match status" value="1"/>
</dbReference>
<keyword evidence="1" id="KW-0805">Transcription regulation</keyword>
<dbReference type="InterPro" id="IPR020449">
    <property type="entry name" value="Tscrpt_reg_AraC-type_HTH"/>
</dbReference>
<protein>
    <recommendedName>
        <fullName evidence="4">HTH araC/xylS-type domain-containing protein</fullName>
    </recommendedName>
</protein>
<dbReference type="GO" id="GO:0003700">
    <property type="term" value="F:DNA-binding transcription factor activity"/>
    <property type="evidence" value="ECO:0007669"/>
    <property type="project" value="InterPro"/>
</dbReference>
<evidence type="ECO:0000256" key="1">
    <source>
        <dbReference type="ARBA" id="ARBA00023015"/>
    </source>
</evidence>
<dbReference type="PROSITE" id="PS01124">
    <property type="entry name" value="HTH_ARAC_FAMILY_2"/>
    <property type="match status" value="1"/>
</dbReference>
<evidence type="ECO:0000259" key="4">
    <source>
        <dbReference type="PROSITE" id="PS01124"/>
    </source>
</evidence>
<dbReference type="GO" id="GO:0043565">
    <property type="term" value="F:sequence-specific DNA binding"/>
    <property type="evidence" value="ECO:0007669"/>
    <property type="project" value="InterPro"/>
</dbReference>
<gene>
    <name evidence="5" type="ORF">BK138_32455</name>
</gene>